<dbReference type="InterPro" id="IPR002192">
    <property type="entry name" value="PPDK_AMP/ATP-bd"/>
</dbReference>
<evidence type="ECO:0000256" key="14">
    <source>
        <dbReference type="ARBA" id="ARBA00023277"/>
    </source>
</evidence>
<dbReference type="Pfam" id="PF23229">
    <property type="entry name" value="DUF7067"/>
    <property type="match status" value="2"/>
</dbReference>
<keyword evidence="13" id="KW-0809">Transit peptide</keyword>
<evidence type="ECO:0000256" key="4">
    <source>
        <dbReference type="ARBA" id="ARBA00011738"/>
    </source>
</evidence>
<feature type="domain" description="Pyruvate phosphate dikinase AMP/ATP-binding" evidence="17">
    <location>
        <begin position="1288"/>
        <end position="1491"/>
    </location>
</feature>
<feature type="region of interest" description="Disordered" evidence="16">
    <location>
        <begin position="1"/>
        <end position="27"/>
    </location>
</feature>
<evidence type="ECO:0000256" key="3">
    <source>
        <dbReference type="ARBA" id="ARBA00007837"/>
    </source>
</evidence>
<proteinExistence type="inferred from homology"/>
<feature type="domain" description="Alpha-glucan water dikinase-like N-terminal Ig-like" evidence="19">
    <location>
        <begin position="94"/>
        <end position="212"/>
    </location>
</feature>
<dbReference type="GO" id="GO:0005524">
    <property type="term" value="F:ATP binding"/>
    <property type="evidence" value="ECO:0007669"/>
    <property type="project" value="UniProtKB-KW"/>
</dbReference>
<gene>
    <name evidence="21" type="ORF">CJ030_MR8G022749</name>
</gene>
<comment type="similarity">
    <text evidence="3">Belongs to the PEP-utilizing enzyme family.</text>
</comment>
<evidence type="ECO:0000256" key="16">
    <source>
        <dbReference type="SAM" id="MobiDB-lite"/>
    </source>
</evidence>
<evidence type="ECO:0000256" key="11">
    <source>
        <dbReference type="ARBA" id="ARBA00022840"/>
    </source>
</evidence>
<evidence type="ECO:0000256" key="13">
    <source>
        <dbReference type="ARBA" id="ARBA00022946"/>
    </source>
</evidence>
<feature type="domain" description="Alpha-glucan water dikinase-like N-terminal Ig-like" evidence="19">
    <location>
        <begin position="426"/>
        <end position="546"/>
    </location>
</feature>
<keyword evidence="11" id="KW-0067">ATP-binding</keyword>
<dbReference type="Pfam" id="PF01326">
    <property type="entry name" value="PPDK_N"/>
    <property type="match status" value="1"/>
</dbReference>
<dbReference type="GO" id="GO:0009507">
    <property type="term" value="C:chloroplast"/>
    <property type="evidence" value="ECO:0007669"/>
    <property type="project" value="UniProtKB-SubCell"/>
</dbReference>
<feature type="domain" description="DUF7067" evidence="20">
    <location>
        <begin position="226"/>
        <end position="281"/>
    </location>
</feature>
<keyword evidence="10 21" id="KW-0418">Kinase</keyword>
<protein>
    <recommendedName>
        <fullName evidence="15">alpha-glucan, water dikinase</fullName>
        <ecNumber evidence="15">2.7.9.4</ecNumber>
    </recommendedName>
</protein>
<dbReference type="Gene3D" id="3.30.1490.20">
    <property type="entry name" value="ATP-grasp fold, A domain"/>
    <property type="match status" value="1"/>
</dbReference>
<comment type="subcellular location">
    <subcellularLocation>
        <location evidence="2">Plastid</location>
        <location evidence="2">Chloroplast</location>
    </subcellularLocation>
</comment>
<dbReference type="FunFam" id="3.30.1490.20:FF:000033">
    <property type="entry name" value="alpha-glucan water dikinase, chloroplastic isoform X2"/>
    <property type="match status" value="1"/>
</dbReference>
<evidence type="ECO:0000256" key="2">
    <source>
        <dbReference type="ARBA" id="ARBA00004229"/>
    </source>
</evidence>
<reference evidence="21 22" key="1">
    <citation type="journal article" date="2019" name="Plant Biotechnol. J.">
        <title>The red bayberry genome and genetic basis of sex determination.</title>
        <authorList>
            <person name="Jia H.M."/>
            <person name="Jia H.J."/>
            <person name="Cai Q.L."/>
            <person name="Wang Y."/>
            <person name="Zhao H.B."/>
            <person name="Yang W.F."/>
            <person name="Wang G.Y."/>
            <person name="Li Y.H."/>
            <person name="Zhan D.L."/>
            <person name="Shen Y.T."/>
            <person name="Niu Q.F."/>
            <person name="Chang L."/>
            <person name="Qiu J."/>
            <person name="Zhao L."/>
            <person name="Xie H.B."/>
            <person name="Fu W.Y."/>
            <person name="Jin J."/>
            <person name="Li X.W."/>
            <person name="Jiao Y."/>
            <person name="Zhou C.C."/>
            <person name="Tu T."/>
            <person name="Chai C.Y."/>
            <person name="Gao J.L."/>
            <person name="Fan L.J."/>
            <person name="van de Weg E."/>
            <person name="Wang J.Y."/>
            <person name="Gao Z.S."/>
        </authorList>
    </citation>
    <scope>NUCLEOTIDE SEQUENCE [LARGE SCALE GENOMIC DNA]</scope>
    <source>
        <tissue evidence="21">Leaves</tissue>
    </source>
</reference>
<dbReference type="EC" id="2.7.9.4" evidence="15"/>
<dbReference type="PANTHER" id="PTHR46999">
    <property type="entry name" value="ALPHA-GLUCAN WATER DIKINASE 1, CHLOROPLASTIC-RELATED"/>
    <property type="match status" value="1"/>
</dbReference>
<dbReference type="InterPro" id="IPR054481">
    <property type="entry name" value="GWD1_pHisD"/>
</dbReference>
<evidence type="ECO:0000313" key="22">
    <source>
        <dbReference type="Proteomes" id="UP000516437"/>
    </source>
</evidence>
<keyword evidence="12" id="KW-0460">Magnesium</keyword>
<dbReference type="InterPro" id="IPR055495">
    <property type="entry name" value="CWD_DUF7067"/>
</dbReference>
<evidence type="ECO:0000256" key="15">
    <source>
        <dbReference type="ARBA" id="ARBA00066331"/>
    </source>
</evidence>
<keyword evidence="5" id="KW-0150">Chloroplast</keyword>
<keyword evidence="22" id="KW-1185">Reference proteome</keyword>
<dbReference type="InterPro" id="IPR013815">
    <property type="entry name" value="ATP_grasp_subdomain_1"/>
</dbReference>
<evidence type="ECO:0000256" key="9">
    <source>
        <dbReference type="ARBA" id="ARBA00022741"/>
    </source>
</evidence>
<keyword evidence="9" id="KW-0547">Nucleotide-binding</keyword>
<sequence length="1492" mass="166907">MSNTLGHHILQPSLRPPVTEPQSKLNSSGIPANTLFQAACWDQSAAQTRNLPLSTKFCGNNLNLRKSKSAIGTRKPVKSITRAVLAMDPASELAGKFNLDGNIELQVGVSAPASGAATQVDIQITYSSDSLLLHWGLLRERKEKWILPSRHPDGTQVYKNRALRTPFVKSGSNSTLKIEIDDAEIQAIEFLILDEVQNKWFKNNGGNFNVKLRMKEKLIPDVSVPEDLVQIQAYLRWERKGKQMYTPEKEKEEYEAARTELLEEVAKGASIQDLRAMLTKKNDNSKATESSVTDRKKVPDDLVQIQAYIRWEKAGKPNYSPEQQIKEFEEARKELQTELDKGASLDEIRKKITKGEIQTKVAKQLRHKKYFSVDRIQRKKRDLMPLITKYAAESVVEKDLMEPKALTVVEIFGKMKEEQDGEHVLNKKMYKLADKELLVLATKSAAKTKVHLATDIKETVTLHWALSKQNAGEWLAPPPMALPPGSVSVDKAIETQLTKFSSANPPFEVQSVEIEIEDDSFTGMPFVLITGGNWIKNKGSDFFIEFSVGPKQVQKEAGDGKGTAKALLDKIAQMESEAQKSFMHRFNIAADLIDQAKNAGELGLAGMLVWMRFMATRQLIWNKNYNVKPREISRAQDRLTDSLENVYTSYPQYRELLRMIMSTVGRGGEGDVGQRIRDEILVIQRKNECKGGMMEEWHQKLHNNTSPDDVVICQALIDYIKSDFDIGVYWKTLTENGITKERLLSYDRAIHSEPNFRRDQKDGLLRDLGNYMRTLKAVHSGADLESAIQNCMGYESQGQGFMVGVQINPIPGLPSGFPELLRYVLDHVEDKNVEALLEVWFARGSPGARPLLFKPNDRLKDLLFLDIALDSTVRTAIERGYEELNNAPPEKIMYFIALVLENLALSSDDNEDFIYCLKGWNHAQSMSKSKNDHWALYAKSVLDRTRLSLANKAERYQQVLQPAAEYLGSLLGVDQWAVNIFTEEIIRSGSAASLSSLLNRLDPVLRKTANLGSWQVISPAEAVGYVVVVDELLAVQNKSFEQPTILVVKSVKGEEEIPDGAVAVLTPDMPDVLSHVSVRARNGKVCFATCFDPNILADLQAKKGKLLRIKPTSGDISYSELKEGEPIDASSTNLKEDGSAPHLTLVRKKFSGRYAITSEEFTNDMVGAKSRNISYLKGKVSSWIGIPTSVALPFGVFEKVLSERSNQAVAEKLKILKRKLGAGDFNALREIRETVLQLVAPAPLVDGYYVSCLSILVVREVQVEVQELKNKMQSSGMPWPGDEGEQRWEQAWMAIKKVWASKWNERAYFSTRKVKLDHDYLCMAVLVQEIINADYAFVIHTTNPSSGDSSEIYAEVVKGLGETLVGAYPGRSLSFIAKKNDLNSPQVLGYPSKPIGLFIKRSIIFRSDSNGEDLEGYAGAGLYDSVPMDEEEKVVLDYSSDPLMIDGNFRQSILSSIARAGSAIEELYGSPQDIEGVIRDGKVYVVQTRPQM</sequence>
<evidence type="ECO:0000259" key="20">
    <source>
        <dbReference type="Pfam" id="PF23229"/>
    </source>
</evidence>
<feature type="domain" description="Alpha-glucan water dikinase phosphohistidine-like" evidence="18">
    <location>
        <begin position="1013"/>
        <end position="1124"/>
    </location>
</feature>
<evidence type="ECO:0000256" key="1">
    <source>
        <dbReference type="ARBA" id="ARBA00001946"/>
    </source>
</evidence>
<dbReference type="Pfam" id="PF23166">
    <property type="entry name" value="Ig_N_CWD1"/>
    <property type="match status" value="2"/>
</dbReference>
<evidence type="ECO:0000259" key="18">
    <source>
        <dbReference type="Pfam" id="PF22973"/>
    </source>
</evidence>
<evidence type="ECO:0000256" key="12">
    <source>
        <dbReference type="ARBA" id="ARBA00022842"/>
    </source>
</evidence>
<organism evidence="21 22">
    <name type="scientific">Morella rubra</name>
    <name type="common">Chinese bayberry</name>
    <dbReference type="NCBI Taxonomy" id="262757"/>
    <lineage>
        <taxon>Eukaryota</taxon>
        <taxon>Viridiplantae</taxon>
        <taxon>Streptophyta</taxon>
        <taxon>Embryophyta</taxon>
        <taxon>Tracheophyta</taxon>
        <taxon>Spermatophyta</taxon>
        <taxon>Magnoliopsida</taxon>
        <taxon>eudicotyledons</taxon>
        <taxon>Gunneridae</taxon>
        <taxon>Pentapetalae</taxon>
        <taxon>rosids</taxon>
        <taxon>fabids</taxon>
        <taxon>Fagales</taxon>
        <taxon>Myricaceae</taxon>
        <taxon>Morella</taxon>
    </lineage>
</organism>
<keyword evidence="14" id="KW-0119">Carbohydrate metabolism</keyword>
<evidence type="ECO:0000256" key="10">
    <source>
        <dbReference type="ARBA" id="ARBA00022777"/>
    </source>
</evidence>
<name>A0A6A1UR09_9ROSI</name>
<dbReference type="OrthoDB" id="6123450at2759"/>
<dbReference type="GO" id="GO:0046872">
    <property type="term" value="F:metal ion binding"/>
    <property type="evidence" value="ECO:0007669"/>
    <property type="project" value="UniProtKB-KW"/>
</dbReference>
<feature type="domain" description="DUF7067" evidence="20">
    <location>
        <begin position="300"/>
        <end position="355"/>
    </location>
</feature>
<accession>A0A6A1UR09</accession>
<dbReference type="Pfam" id="PF22973">
    <property type="entry name" value="GWD1_pHisD"/>
    <property type="match status" value="1"/>
</dbReference>
<evidence type="ECO:0000259" key="19">
    <source>
        <dbReference type="Pfam" id="PF23166"/>
    </source>
</evidence>
<dbReference type="InterPro" id="IPR056301">
    <property type="entry name" value="GWD-like_N_Ig"/>
</dbReference>
<evidence type="ECO:0000256" key="7">
    <source>
        <dbReference type="ARBA" id="ARBA00022679"/>
    </source>
</evidence>
<keyword evidence="6" id="KW-0934">Plastid</keyword>
<evidence type="ECO:0000256" key="6">
    <source>
        <dbReference type="ARBA" id="ARBA00022640"/>
    </source>
</evidence>
<dbReference type="Gene3D" id="3.30.470.20">
    <property type="entry name" value="ATP-grasp fold, B domain"/>
    <property type="match status" value="1"/>
</dbReference>
<dbReference type="EMBL" id="RXIC02000026">
    <property type="protein sequence ID" value="KAB1202711.1"/>
    <property type="molecule type" value="Genomic_DNA"/>
</dbReference>
<keyword evidence="8" id="KW-0479">Metal-binding</keyword>
<comment type="cofactor">
    <cofactor evidence="1">
        <name>Mg(2+)</name>
        <dbReference type="ChEBI" id="CHEBI:18420"/>
    </cofactor>
</comment>
<evidence type="ECO:0000313" key="21">
    <source>
        <dbReference type="EMBL" id="KAB1202711.1"/>
    </source>
</evidence>
<dbReference type="Proteomes" id="UP000516437">
    <property type="component" value="Chromosome 8"/>
</dbReference>
<dbReference type="SUPFAM" id="SSF56059">
    <property type="entry name" value="Glutathione synthetase ATP-binding domain-like"/>
    <property type="match status" value="1"/>
</dbReference>
<evidence type="ECO:0000256" key="8">
    <source>
        <dbReference type="ARBA" id="ARBA00022723"/>
    </source>
</evidence>
<comment type="subunit">
    <text evidence="4">Homodimer.</text>
</comment>
<comment type="caution">
    <text evidence="21">The sequence shown here is derived from an EMBL/GenBank/DDBJ whole genome shotgun (WGS) entry which is preliminary data.</text>
</comment>
<dbReference type="GO" id="GO:0050521">
    <property type="term" value="F:alpha-glucan, water dikinase activity"/>
    <property type="evidence" value="ECO:0007669"/>
    <property type="project" value="UniProtKB-EC"/>
</dbReference>
<dbReference type="PANTHER" id="PTHR46999:SF1">
    <property type="entry name" value="ALPHA-GLUCAN WATER DIKINASE 1, CHLOROPLASTIC"/>
    <property type="match status" value="1"/>
</dbReference>
<evidence type="ECO:0000256" key="5">
    <source>
        <dbReference type="ARBA" id="ARBA00022528"/>
    </source>
</evidence>
<keyword evidence="7" id="KW-0808">Transferase</keyword>
<evidence type="ECO:0000259" key="17">
    <source>
        <dbReference type="Pfam" id="PF01326"/>
    </source>
</evidence>